<evidence type="ECO:0000313" key="1">
    <source>
        <dbReference type="EMBL" id="WYM97104.1"/>
    </source>
</evidence>
<proteinExistence type="predicted"/>
<dbReference type="InterPro" id="IPR018691">
    <property type="entry name" value="DUF2188"/>
</dbReference>
<protein>
    <submittedName>
        <fullName evidence="1">DUF2188 domain-containing protein</fullName>
    </submittedName>
</protein>
<dbReference type="Pfam" id="PF09954">
    <property type="entry name" value="DUF2188"/>
    <property type="match status" value="1"/>
</dbReference>
<name>A0ABZ2TKW9_9BACT</name>
<evidence type="ECO:0000313" key="2">
    <source>
        <dbReference type="Proteomes" id="UP001622612"/>
    </source>
</evidence>
<reference evidence="1" key="1">
    <citation type="submission" date="2021-11" db="EMBL/GenBank/DDBJ databases">
        <title>The first genome sequence of unculturable Mycoplasma faucium obtained by de novo assembly of metagenomic reads.</title>
        <authorList>
            <person name="Sabat A.J."/>
            <person name="Bathoorn E."/>
            <person name="Akkerboom V."/>
            <person name="Friedrich A.W."/>
        </authorList>
    </citation>
    <scope>NUCLEOTIDE SEQUENCE [LARGE SCALE GENOMIC DNA]</scope>
    <source>
        <strain evidence="1">UMCG-MFM1</strain>
    </source>
</reference>
<organism evidence="1 2">
    <name type="scientific">Metamycoplasma faucium</name>
    <dbReference type="NCBI Taxonomy" id="56142"/>
    <lineage>
        <taxon>Bacteria</taxon>
        <taxon>Bacillati</taxon>
        <taxon>Mycoplasmatota</taxon>
        <taxon>Mycoplasmoidales</taxon>
        <taxon>Metamycoplasmataceae</taxon>
        <taxon>Metamycoplasma</taxon>
    </lineage>
</organism>
<sequence>MPVRYIVNHEYGWAVKNANAKRAIKTFRTQEEAIKYAKQLNDTTGIVVQSRDGSFRKN</sequence>
<dbReference type="Proteomes" id="UP001622612">
    <property type="component" value="Chromosome"/>
</dbReference>
<accession>A0ABZ2TKW9</accession>
<keyword evidence="2" id="KW-1185">Reference proteome</keyword>
<dbReference type="EMBL" id="CP088155">
    <property type="protein sequence ID" value="WYM97104.1"/>
    <property type="molecule type" value="Genomic_DNA"/>
</dbReference>
<gene>
    <name evidence="1" type="ORF">LQ356_02745</name>
</gene>
<dbReference type="RefSeq" id="WP_405311358.1">
    <property type="nucleotide sequence ID" value="NZ_CP088155.1"/>
</dbReference>